<dbReference type="AlphaFoldDB" id="A0AAD8NR63"/>
<dbReference type="PANTHER" id="PTHR11945:SF176">
    <property type="entry name" value="MADS-BOX TRANSCRIPTION FACTOR FAMILY PROTEIN"/>
    <property type="match status" value="1"/>
</dbReference>
<accession>A0AAD8NR63</accession>
<keyword evidence="6" id="KW-0175">Coiled coil</keyword>
<evidence type="ECO:0000256" key="6">
    <source>
        <dbReference type="SAM" id="Coils"/>
    </source>
</evidence>
<comment type="caution">
    <text evidence="8">The sequence shown here is derived from an EMBL/GenBank/DDBJ whole genome shotgun (WGS) entry which is preliminary data.</text>
</comment>
<keyword evidence="2" id="KW-0805">Transcription regulation</keyword>
<dbReference type="Proteomes" id="UP001229421">
    <property type="component" value="Unassembled WGS sequence"/>
</dbReference>
<dbReference type="Pfam" id="PF00319">
    <property type="entry name" value="SRF-TF"/>
    <property type="match status" value="1"/>
</dbReference>
<evidence type="ECO:0000313" key="8">
    <source>
        <dbReference type="EMBL" id="KAK1417691.1"/>
    </source>
</evidence>
<evidence type="ECO:0000313" key="9">
    <source>
        <dbReference type="Proteomes" id="UP001229421"/>
    </source>
</evidence>
<dbReference type="InterPro" id="IPR036879">
    <property type="entry name" value="TF_MADSbox_sf"/>
</dbReference>
<dbReference type="InterPro" id="IPR002100">
    <property type="entry name" value="TF_MADSbox"/>
</dbReference>
<evidence type="ECO:0000259" key="7">
    <source>
        <dbReference type="PROSITE" id="PS50066"/>
    </source>
</evidence>
<organism evidence="8 9">
    <name type="scientific">Tagetes erecta</name>
    <name type="common">African marigold</name>
    <dbReference type="NCBI Taxonomy" id="13708"/>
    <lineage>
        <taxon>Eukaryota</taxon>
        <taxon>Viridiplantae</taxon>
        <taxon>Streptophyta</taxon>
        <taxon>Embryophyta</taxon>
        <taxon>Tracheophyta</taxon>
        <taxon>Spermatophyta</taxon>
        <taxon>Magnoliopsida</taxon>
        <taxon>eudicotyledons</taxon>
        <taxon>Gunneridae</taxon>
        <taxon>Pentapetalae</taxon>
        <taxon>asterids</taxon>
        <taxon>campanulids</taxon>
        <taxon>Asterales</taxon>
        <taxon>Asteraceae</taxon>
        <taxon>Asteroideae</taxon>
        <taxon>Heliantheae alliance</taxon>
        <taxon>Tageteae</taxon>
        <taxon>Tagetes</taxon>
    </lineage>
</organism>
<evidence type="ECO:0000256" key="4">
    <source>
        <dbReference type="ARBA" id="ARBA00023163"/>
    </source>
</evidence>
<keyword evidence="4" id="KW-0804">Transcription</keyword>
<proteinExistence type="predicted"/>
<keyword evidence="5" id="KW-0539">Nucleus</keyword>
<dbReference type="Gene3D" id="3.40.1810.10">
    <property type="entry name" value="Transcription factor, MADS-box"/>
    <property type="match status" value="1"/>
</dbReference>
<dbReference type="SMART" id="SM00432">
    <property type="entry name" value="MADS"/>
    <property type="match status" value="1"/>
</dbReference>
<feature type="coiled-coil region" evidence="6">
    <location>
        <begin position="87"/>
        <end position="114"/>
    </location>
</feature>
<dbReference type="GO" id="GO:0046983">
    <property type="term" value="F:protein dimerization activity"/>
    <property type="evidence" value="ECO:0007669"/>
    <property type="project" value="InterPro"/>
</dbReference>
<dbReference type="GO" id="GO:0005634">
    <property type="term" value="C:nucleus"/>
    <property type="evidence" value="ECO:0007669"/>
    <property type="project" value="UniProtKB-SubCell"/>
</dbReference>
<comment type="subcellular location">
    <subcellularLocation>
        <location evidence="1">Nucleus</location>
    </subcellularLocation>
</comment>
<dbReference type="GO" id="GO:0045944">
    <property type="term" value="P:positive regulation of transcription by RNA polymerase II"/>
    <property type="evidence" value="ECO:0007669"/>
    <property type="project" value="InterPro"/>
</dbReference>
<dbReference type="GO" id="GO:0000978">
    <property type="term" value="F:RNA polymerase II cis-regulatory region sequence-specific DNA binding"/>
    <property type="evidence" value="ECO:0007669"/>
    <property type="project" value="TreeGrafter"/>
</dbReference>
<evidence type="ECO:0000256" key="2">
    <source>
        <dbReference type="ARBA" id="ARBA00023015"/>
    </source>
</evidence>
<evidence type="ECO:0000256" key="1">
    <source>
        <dbReference type="ARBA" id="ARBA00004123"/>
    </source>
</evidence>
<dbReference type="PRINTS" id="PR00404">
    <property type="entry name" value="MADSDOMAIN"/>
</dbReference>
<dbReference type="EMBL" id="JAUHHV010000007">
    <property type="protein sequence ID" value="KAK1417691.1"/>
    <property type="molecule type" value="Genomic_DNA"/>
</dbReference>
<dbReference type="PANTHER" id="PTHR11945">
    <property type="entry name" value="MADS BOX PROTEIN"/>
    <property type="match status" value="1"/>
</dbReference>
<dbReference type="InterPro" id="IPR033897">
    <property type="entry name" value="SRF-like_MADS-box"/>
</dbReference>
<gene>
    <name evidence="8" type="ORF">QVD17_26825</name>
</gene>
<protein>
    <recommendedName>
        <fullName evidence="7">MADS-box domain-containing protein</fullName>
    </recommendedName>
</protein>
<keyword evidence="9" id="KW-1185">Reference proteome</keyword>
<dbReference type="CDD" id="cd00266">
    <property type="entry name" value="MADS_SRF_like"/>
    <property type="match status" value="1"/>
</dbReference>
<feature type="domain" description="MADS-box" evidence="7">
    <location>
        <begin position="1"/>
        <end position="61"/>
    </location>
</feature>
<sequence>MGRAKLRMELIAKEKTRNTTYHKRKQGIMKKANEFTILCDVDTVIIIYPPNSDTPEIWPENHEKVKRTIDCYKSKKGETGKRTYDLNDFFEDRKKKLEDDLVKARKKNMEAKYATWFDDLDGFTEPQLRQFAMGLETKENVVRAHLESKKRNMSVQLPMMFDFENRNHVMNNQHVGNIQYPGLGLGSSSDQVMMNQLHYDRGWFGADVGMGSFVGLKMEQLGYGYPVFDGGVTYDGANQWGFQVGPEVTSEFVREEDGIEVGNGVGDFVVDDHIGRFMS</sequence>
<evidence type="ECO:0000256" key="3">
    <source>
        <dbReference type="ARBA" id="ARBA00023125"/>
    </source>
</evidence>
<name>A0AAD8NR63_TARER</name>
<keyword evidence="3" id="KW-0238">DNA-binding</keyword>
<reference evidence="8" key="1">
    <citation type="journal article" date="2023" name="bioRxiv">
        <title>Improved chromosome-level genome assembly for marigold (Tagetes erecta).</title>
        <authorList>
            <person name="Jiang F."/>
            <person name="Yuan L."/>
            <person name="Wang S."/>
            <person name="Wang H."/>
            <person name="Xu D."/>
            <person name="Wang A."/>
            <person name="Fan W."/>
        </authorList>
    </citation>
    <scope>NUCLEOTIDE SEQUENCE</scope>
    <source>
        <strain evidence="8">WSJ</strain>
        <tissue evidence="8">Leaf</tissue>
    </source>
</reference>
<dbReference type="SUPFAM" id="SSF55455">
    <property type="entry name" value="SRF-like"/>
    <property type="match status" value="1"/>
</dbReference>
<dbReference type="GO" id="GO:0000981">
    <property type="term" value="F:DNA-binding transcription factor activity, RNA polymerase II-specific"/>
    <property type="evidence" value="ECO:0007669"/>
    <property type="project" value="InterPro"/>
</dbReference>
<dbReference type="PROSITE" id="PS50066">
    <property type="entry name" value="MADS_BOX_2"/>
    <property type="match status" value="1"/>
</dbReference>
<evidence type="ECO:0000256" key="5">
    <source>
        <dbReference type="ARBA" id="ARBA00023242"/>
    </source>
</evidence>